<name>A0ABN0TB58_9PSEU</name>
<comment type="caution">
    <text evidence="2">The sequence shown here is derived from an EMBL/GenBank/DDBJ whole genome shotgun (WGS) entry which is preliminary data.</text>
</comment>
<evidence type="ECO:0000313" key="3">
    <source>
        <dbReference type="Proteomes" id="UP001500416"/>
    </source>
</evidence>
<evidence type="ECO:0000256" key="1">
    <source>
        <dbReference type="SAM" id="Phobius"/>
    </source>
</evidence>
<reference evidence="2 3" key="1">
    <citation type="journal article" date="2019" name="Int. J. Syst. Evol. Microbiol.">
        <title>The Global Catalogue of Microorganisms (GCM) 10K type strain sequencing project: providing services to taxonomists for standard genome sequencing and annotation.</title>
        <authorList>
            <consortium name="The Broad Institute Genomics Platform"/>
            <consortium name="The Broad Institute Genome Sequencing Center for Infectious Disease"/>
            <person name="Wu L."/>
            <person name="Ma J."/>
        </authorList>
    </citation>
    <scope>NUCLEOTIDE SEQUENCE [LARGE SCALE GENOMIC DNA]</scope>
    <source>
        <strain evidence="2 3">JCM 3380</strain>
    </source>
</reference>
<sequence length="139" mass="15330">MGLVVLGNVTDYGTNRAFVEHVFAMDTTFQSPNTMYRAITNQTVVTIAYVLIIIWEAVTAVVLLAGFVAWLRGRTVVARRLSSLGWVMQVLLFGGGFIVIGGEWFLMWQSKDWNGLTAAFQNFVVAAVGLILLHSSTKD</sequence>
<feature type="transmembrane region" description="Helical" evidence="1">
    <location>
        <begin position="113"/>
        <end position="133"/>
    </location>
</feature>
<protein>
    <submittedName>
        <fullName evidence="2">DUF2165 domain-containing protein</fullName>
    </submittedName>
</protein>
<organism evidence="2 3">
    <name type="scientific">Saccharothrix mutabilis subsp. mutabilis</name>
    <dbReference type="NCBI Taxonomy" id="66855"/>
    <lineage>
        <taxon>Bacteria</taxon>
        <taxon>Bacillati</taxon>
        <taxon>Actinomycetota</taxon>
        <taxon>Actinomycetes</taxon>
        <taxon>Pseudonocardiales</taxon>
        <taxon>Pseudonocardiaceae</taxon>
        <taxon>Saccharothrix</taxon>
    </lineage>
</organism>
<gene>
    <name evidence="2" type="ORF">GCM10010492_13660</name>
</gene>
<proteinExistence type="predicted"/>
<keyword evidence="1" id="KW-1133">Transmembrane helix</keyword>
<feature type="transmembrane region" description="Helical" evidence="1">
    <location>
        <begin position="83"/>
        <end position="107"/>
    </location>
</feature>
<dbReference type="InterPro" id="IPR018681">
    <property type="entry name" value="DUF2165_transmembrane"/>
</dbReference>
<keyword evidence="3" id="KW-1185">Reference proteome</keyword>
<keyword evidence="1" id="KW-0812">Transmembrane</keyword>
<keyword evidence="1" id="KW-0472">Membrane</keyword>
<evidence type="ECO:0000313" key="2">
    <source>
        <dbReference type="EMBL" id="GAA0217129.1"/>
    </source>
</evidence>
<accession>A0ABN0TB58</accession>
<feature type="transmembrane region" description="Helical" evidence="1">
    <location>
        <begin position="47"/>
        <end position="71"/>
    </location>
</feature>
<dbReference type="Pfam" id="PF09933">
    <property type="entry name" value="DUF2165"/>
    <property type="match status" value="1"/>
</dbReference>
<dbReference type="Proteomes" id="UP001500416">
    <property type="component" value="Unassembled WGS sequence"/>
</dbReference>
<dbReference type="EMBL" id="BAAABU010000002">
    <property type="protein sequence ID" value="GAA0217129.1"/>
    <property type="molecule type" value="Genomic_DNA"/>
</dbReference>